<proteinExistence type="predicted"/>
<feature type="compositionally biased region" description="Polar residues" evidence="1">
    <location>
        <begin position="108"/>
        <end position="117"/>
    </location>
</feature>
<comment type="caution">
    <text evidence="2">The sequence shown here is derived from an EMBL/GenBank/DDBJ whole genome shotgun (WGS) entry which is preliminary data.</text>
</comment>
<sequence length="342" mass="37012">MGAMKPTLDSLQLLSPNSRDAALGSLQRKALQELAKEAGLRANAKSIEIVESLSELLQQRTSDTAAMMWSSISNPMFDEAKAPAQDAGKRREPSPEELSDLDRAVAQAQASQGDLSPSLLTIVPARPSSVTGMESPMQRAFERGRKSGLWQGSTEVALRQLERQWDSYKDTSNRKWSLPRLEDVQAKSDALADSGFTTVDSPNIRTSTKQGLNLAPSSGTKRKAREEDTEGQEQRPSAPKSAKQHRGQAPSHRQPRAACFSPLRPKNTPVFRPTATPERCTLMTKPDAACRDTPRPLGLPPRPDTTPGKGLKAAAPVDRARKAEAAFAARRAAAMAKGKSGK</sequence>
<evidence type="ECO:0000256" key="1">
    <source>
        <dbReference type="SAM" id="MobiDB-lite"/>
    </source>
</evidence>
<evidence type="ECO:0000313" key="2">
    <source>
        <dbReference type="EMBL" id="KAK9811586.1"/>
    </source>
</evidence>
<protein>
    <submittedName>
        <fullName evidence="2">Uncharacterized protein</fullName>
    </submittedName>
</protein>
<evidence type="ECO:0000313" key="3">
    <source>
        <dbReference type="Proteomes" id="UP001489004"/>
    </source>
</evidence>
<name>A0AAW1PDS4_9CHLO</name>
<dbReference type="AlphaFoldDB" id="A0AAW1PDS4"/>
<feature type="compositionally biased region" description="Polar residues" evidence="1">
    <location>
        <begin position="195"/>
        <end position="219"/>
    </location>
</feature>
<feature type="region of interest" description="Disordered" evidence="1">
    <location>
        <begin position="194"/>
        <end position="317"/>
    </location>
</feature>
<accession>A0AAW1PDS4</accession>
<keyword evidence="3" id="KW-1185">Reference proteome</keyword>
<feature type="region of interest" description="Disordered" evidence="1">
    <location>
        <begin position="81"/>
        <end position="117"/>
    </location>
</feature>
<gene>
    <name evidence="2" type="ORF">WJX72_006589</name>
</gene>
<organism evidence="2 3">
    <name type="scientific">[Myrmecia] bisecta</name>
    <dbReference type="NCBI Taxonomy" id="41462"/>
    <lineage>
        <taxon>Eukaryota</taxon>
        <taxon>Viridiplantae</taxon>
        <taxon>Chlorophyta</taxon>
        <taxon>core chlorophytes</taxon>
        <taxon>Trebouxiophyceae</taxon>
        <taxon>Trebouxiales</taxon>
        <taxon>Trebouxiaceae</taxon>
        <taxon>Myrmecia</taxon>
    </lineage>
</organism>
<dbReference type="EMBL" id="JALJOR010000009">
    <property type="protein sequence ID" value="KAK9811586.1"/>
    <property type="molecule type" value="Genomic_DNA"/>
</dbReference>
<reference evidence="2 3" key="1">
    <citation type="journal article" date="2024" name="Nat. Commun.">
        <title>Phylogenomics reveals the evolutionary origins of lichenization in chlorophyte algae.</title>
        <authorList>
            <person name="Puginier C."/>
            <person name="Libourel C."/>
            <person name="Otte J."/>
            <person name="Skaloud P."/>
            <person name="Haon M."/>
            <person name="Grisel S."/>
            <person name="Petersen M."/>
            <person name="Berrin J.G."/>
            <person name="Delaux P.M."/>
            <person name="Dal Grande F."/>
            <person name="Keller J."/>
        </authorList>
    </citation>
    <scope>NUCLEOTIDE SEQUENCE [LARGE SCALE GENOMIC DNA]</scope>
    <source>
        <strain evidence="2 3">SAG 2043</strain>
    </source>
</reference>
<dbReference type="Proteomes" id="UP001489004">
    <property type="component" value="Unassembled WGS sequence"/>
</dbReference>